<keyword evidence="2" id="KW-1185">Reference proteome</keyword>
<evidence type="ECO:0000313" key="2">
    <source>
        <dbReference type="Proteomes" id="UP001151760"/>
    </source>
</evidence>
<evidence type="ECO:0000313" key="1">
    <source>
        <dbReference type="EMBL" id="GJT52372.1"/>
    </source>
</evidence>
<gene>
    <name evidence="1" type="ORF">Tco_0978529</name>
</gene>
<organism evidence="1 2">
    <name type="scientific">Tanacetum coccineum</name>
    <dbReference type="NCBI Taxonomy" id="301880"/>
    <lineage>
        <taxon>Eukaryota</taxon>
        <taxon>Viridiplantae</taxon>
        <taxon>Streptophyta</taxon>
        <taxon>Embryophyta</taxon>
        <taxon>Tracheophyta</taxon>
        <taxon>Spermatophyta</taxon>
        <taxon>Magnoliopsida</taxon>
        <taxon>eudicotyledons</taxon>
        <taxon>Gunneridae</taxon>
        <taxon>Pentapetalae</taxon>
        <taxon>asterids</taxon>
        <taxon>campanulids</taxon>
        <taxon>Asterales</taxon>
        <taxon>Asteraceae</taxon>
        <taxon>Asteroideae</taxon>
        <taxon>Anthemideae</taxon>
        <taxon>Anthemidinae</taxon>
        <taxon>Tanacetum</taxon>
    </lineage>
</organism>
<dbReference type="Proteomes" id="UP001151760">
    <property type="component" value="Unassembled WGS sequence"/>
</dbReference>
<protein>
    <submittedName>
        <fullName evidence="1">Uncharacterized protein</fullName>
    </submittedName>
</protein>
<reference evidence="1" key="1">
    <citation type="journal article" date="2022" name="Int. J. Mol. Sci.">
        <title>Draft Genome of Tanacetum Coccineum: Genomic Comparison of Closely Related Tanacetum-Family Plants.</title>
        <authorList>
            <person name="Yamashiro T."/>
            <person name="Shiraishi A."/>
            <person name="Nakayama K."/>
            <person name="Satake H."/>
        </authorList>
    </citation>
    <scope>NUCLEOTIDE SEQUENCE</scope>
</reference>
<accession>A0ABQ5ENM4</accession>
<sequence length="135" mass="15489">MLDVALVPINEQVKISASNFRISLKKIQPDVIYKELSSQKYYFTMGDQVIEVNADLLCNALSITPKDLDHPFAPPASEKEIIRFINKLRCPNPIKIVSALRVNDLYQPWRTFLTMINRCLTGKASAYHRPRLLML</sequence>
<proteinExistence type="predicted"/>
<comment type="caution">
    <text evidence="1">The sequence shown here is derived from an EMBL/GenBank/DDBJ whole genome shotgun (WGS) entry which is preliminary data.</text>
</comment>
<name>A0ABQ5ENM4_9ASTR</name>
<reference evidence="1" key="2">
    <citation type="submission" date="2022-01" db="EMBL/GenBank/DDBJ databases">
        <authorList>
            <person name="Yamashiro T."/>
            <person name="Shiraishi A."/>
            <person name="Satake H."/>
            <person name="Nakayama K."/>
        </authorList>
    </citation>
    <scope>NUCLEOTIDE SEQUENCE</scope>
</reference>
<dbReference type="EMBL" id="BQNB010016490">
    <property type="protein sequence ID" value="GJT52372.1"/>
    <property type="molecule type" value="Genomic_DNA"/>
</dbReference>